<dbReference type="Gene3D" id="1.10.760.10">
    <property type="entry name" value="Cytochrome c-like domain"/>
    <property type="match status" value="1"/>
</dbReference>
<dbReference type="Proteomes" id="UP000754644">
    <property type="component" value="Unassembled WGS sequence"/>
</dbReference>
<evidence type="ECO:0000313" key="7">
    <source>
        <dbReference type="Proteomes" id="UP000754644"/>
    </source>
</evidence>
<feature type="domain" description="Cytochrome c" evidence="5">
    <location>
        <begin position="49"/>
        <end position="135"/>
    </location>
</feature>
<keyword evidence="3 4" id="KW-0408">Iron</keyword>
<name>A0A973A746_9GAMM</name>
<sequence>MVLLALSASAIAQPLLDGHNIKPELGRLVPDYQGTIVSGNGSGLPLGQASVEQGERVFNARCAACHGLDGKLAGNQLAGGIGTLATAQPVKTVGSYWPYAPTLYDYIARAMPYNEEKSLSVDEVYGATAYVLYLNGIVKRSEVVSDSTLADIQMPNRDGFIELQQ</sequence>
<dbReference type="InterPro" id="IPR009056">
    <property type="entry name" value="Cyt_c-like_dom"/>
</dbReference>
<evidence type="ECO:0000259" key="5">
    <source>
        <dbReference type="PROSITE" id="PS51007"/>
    </source>
</evidence>
<dbReference type="PANTHER" id="PTHR35008:SF8">
    <property type="entry name" value="ALCOHOL DEHYDROGENASE CYTOCHROME C SUBUNIT"/>
    <property type="match status" value="1"/>
</dbReference>
<gene>
    <name evidence="6" type="ORF">HQ497_03040</name>
</gene>
<dbReference type="GO" id="GO:0009055">
    <property type="term" value="F:electron transfer activity"/>
    <property type="evidence" value="ECO:0007669"/>
    <property type="project" value="InterPro"/>
</dbReference>
<dbReference type="PROSITE" id="PS51007">
    <property type="entry name" value="CYTC"/>
    <property type="match status" value="1"/>
</dbReference>
<accession>A0A973A746</accession>
<dbReference type="GO" id="GO:0020037">
    <property type="term" value="F:heme binding"/>
    <property type="evidence" value="ECO:0007669"/>
    <property type="project" value="InterPro"/>
</dbReference>
<evidence type="ECO:0000256" key="1">
    <source>
        <dbReference type="ARBA" id="ARBA00022617"/>
    </source>
</evidence>
<dbReference type="EMBL" id="JABMOJ010000109">
    <property type="protein sequence ID" value="NQV64319.1"/>
    <property type="molecule type" value="Genomic_DNA"/>
</dbReference>
<keyword evidence="1 4" id="KW-0349">Heme</keyword>
<protein>
    <submittedName>
        <fullName evidence="6">C-type cytochrome</fullName>
    </submittedName>
</protein>
<reference evidence="6" key="1">
    <citation type="submission" date="2020-05" db="EMBL/GenBank/DDBJ databases">
        <title>Sulfur intermediates as new biogeochemical hubs in an aquatic model microbial ecosystem.</title>
        <authorList>
            <person name="Vigneron A."/>
        </authorList>
    </citation>
    <scope>NUCLEOTIDE SEQUENCE</scope>
    <source>
        <strain evidence="6">Bin.250</strain>
    </source>
</reference>
<dbReference type="SUPFAM" id="SSF46626">
    <property type="entry name" value="Cytochrome c"/>
    <property type="match status" value="1"/>
</dbReference>
<dbReference type="Pfam" id="PF00034">
    <property type="entry name" value="Cytochrom_C"/>
    <property type="match status" value="1"/>
</dbReference>
<proteinExistence type="predicted"/>
<dbReference type="InterPro" id="IPR051459">
    <property type="entry name" value="Cytochrome_c-type_DH"/>
</dbReference>
<dbReference type="PANTHER" id="PTHR35008">
    <property type="entry name" value="BLL4482 PROTEIN-RELATED"/>
    <property type="match status" value="1"/>
</dbReference>
<dbReference type="AlphaFoldDB" id="A0A973A746"/>
<dbReference type="InterPro" id="IPR036909">
    <property type="entry name" value="Cyt_c-like_dom_sf"/>
</dbReference>
<organism evidence="6 7">
    <name type="scientific">SAR86 cluster bacterium</name>
    <dbReference type="NCBI Taxonomy" id="2030880"/>
    <lineage>
        <taxon>Bacteria</taxon>
        <taxon>Pseudomonadati</taxon>
        <taxon>Pseudomonadota</taxon>
        <taxon>Gammaproteobacteria</taxon>
        <taxon>SAR86 cluster</taxon>
    </lineage>
</organism>
<dbReference type="GO" id="GO:0046872">
    <property type="term" value="F:metal ion binding"/>
    <property type="evidence" value="ECO:0007669"/>
    <property type="project" value="UniProtKB-KW"/>
</dbReference>
<keyword evidence="2 4" id="KW-0479">Metal-binding</keyword>
<evidence type="ECO:0000256" key="3">
    <source>
        <dbReference type="ARBA" id="ARBA00023004"/>
    </source>
</evidence>
<evidence type="ECO:0000256" key="2">
    <source>
        <dbReference type="ARBA" id="ARBA00022723"/>
    </source>
</evidence>
<evidence type="ECO:0000256" key="4">
    <source>
        <dbReference type="PROSITE-ProRule" id="PRU00433"/>
    </source>
</evidence>
<evidence type="ECO:0000313" key="6">
    <source>
        <dbReference type="EMBL" id="NQV64319.1"/>
    </source>
</evidence>
<comment type="caution">
    <text evidence="6">The sequence shown here is derived from an EMBL/GenBank/DDBJ whole genome shotgun (WGS) entry which is preliminary data.</text>
</comment>